<organism evidence="1 2">
    <name type="scientific">Trichonephila clavata</name>
    <name type="common">Joro spider</name>
    <name type="synonym">Nephila clavata</name>
    <dbReference type="NCBI Taxonomy" id="2740835"/>
    <lineage>
        <taxon>Eukaryota</taxon>
        <taxon>Metazoa</taxon>
        <taxon>Ecdysozoa</taxon>
        <taxon>Arthropoda</taxon>
        <taxon>Chelicerata</taxon>
        <taxon>Arachnida</taxon>
        <taxon>Araneae</taxon>
        <taxon>Araneomorphae</taxon>
        <taxon>Entelegynae</taxon>
        <taxon>Araneoidea</taxon>
        <taxon>Nephilidae</taxon>
        <taxon>Trichonephila</taxon>
    </lineage>
</organism>
<dbReference type="Proteomes" id="UP000887116">
    <property type="component" value="Unassembled WGS sequence"/>
</dbReference>
<accession>A0A8X6FMT2</accession>
<evidence type="ECO:0000313" key="2">
    <source>
        <dbReference type="Proteomes" id="UP000887116"/>
    </source>
</evidence>
<comment type="caution">
    <text evidence="1">The sequence shown here is derived from an EMBL/GenBank/DDBJ whole genome shotgun (WGS) entry which is preliminary data.</text>
</comment>
<reference evidence="1" key="1">
    <citation type="submission" date="2020-07" db="EMBL/GenBank/DDBJ databases">
        <title>Multicomponent nature underlies the extraordinary mechanical properties of spider dragline silk.</title>
        <authorList>
            <person name="Kono N."/>
            <person name="Nakamura H."/>
            <person name="Mori M."/>
            <person name="Yoshida Y."/>
            <person name="Ohtoshi R."/>
            <person name="Malay A.D."/>
            <person name="Moran D.A.P."/>
            <person name="Tomita M."/>
            <person name="Numata K."/>
            <person name="Arakawa K."/>
        </authorList>
    </citation>
    <scope>NUCLEOTIDE SEQUENCE</scope>
</reference>
<dbReference type="OrthoDB" id="10491593at2759"/>
<dbReference type="EMBL" id="BMAO01002911">
    <property type="protein sequence ID" value="GFQ84236.1"/>
    <property type="molecule type" value="Genomic_DNA"/>
</dbReference>
<keyword evidence="2" id="KW-1185">Reference proteome</keyword>
<dbReference type="AlphaFoldDB" id="A0A8X6FMT2"/>
<gene>
    <name evidence="1" type="ORF">TNCT_321311</name>
</gene>
<evidence type="ECO:0000313" key="1">
    <source>
        <dbReference type="EMBL" id="GFQ84236.1"/>
    </source>
</evidence>
<protein>
    <submittedName>
        <fullName evidence="1">Uncharacterized protein</fullName>
    </submittedName>
</protein>
<name>A0A8X6FMT2_TRICU</name>
<sequence>MSSKALLRSGGKIRVRKQRYLPEEANEPYPGCLGKKIIFRFKDAPDCYAVLNEIVNMYNTIPQRYWTEGCYYPKDSSGQLLSHLTFRLRVSITPDEVYYTAVYVRPDGFPRQKCKKFKPIRV</sequence>
<proteinExistence type="predicted"/>